<feature type="non-terminal residue" evidence="1">
    <location>
        <position position="1"/>
    </location>
</feature>
<dbReference type="Proteomes" id="UP000265520">
    <property type="component" value="Unassembled WGS sequence"/>
</dbReference>
<accession>A0A392RXP9</accession>
<protein>
    <submittedName>
        <fullName evidence="1">Uncharacterized protein</fullName>
    </submittedName>
</protein>
<evidence type="ECO:0000313" key="1">
    <source>
        <dbReference type="EMBL" id="MCI40356.1"/>
    </source>
</evidence>
<reference evidence="1 2" key="1">
    <citation type="journal article" date="2018" name="Front. Plant Sci.">
        <title>Red Clover (Trifolium pratense) and Zigzag Clover (T. medium) - A Picture of Genomic Similarities and Differences.</title>
        <authorList>
            <person name="Dluhosova J."/>
            <person name="Istvanek J."/>
            <person name="Nedelnik J."/>
            <person name="Repkova J."/>
        </authorList>
    </citation>
    <scope>NUCLEOTIDE SEQUENCE [LARGE SCALE GENOMIC DNA]</scope>
    <source>
        <strain evidence="2">cv. 10/8</strain>
        <tissue evidence="1">Leaf</tissue>
    </source>
</reference>
<sequence length="72" mass="8142">VSSLSDVDNNELEILEVVDLGYDTNSDVSVGMSVAKRKRTRKSNPRSLKRRGVYLMISMKKFVIKQLDIQGL</sequence>
<dbReference type="EMBL" id="LXQA010278804">
    <property type="protein sequence ID" value="MCI40356.1"/>
    <property type="molecule type" value="Genomic_DNA"/>
</dbReference>
<comment type="caution">
    <text evidence="1">The sequence shown here is derived from an EMBL/GenBank/DDBJ whole genome shotgun (WGS) entry which is preliminary data.</text>
</comment>
<dbReference type="AlphaFoldDB" id="A0A392RXP9"/>
<proteinExistence type="predicted"/>
<evidence type="ECO:0000313" key="2">
    <source>
        <dbReference type="Proteomes" id="UP000265520"/>
    </source>
</evidence>
<name>A0A392RXP9_9FABA</name>
<keyword evidence="2" id="KW-1185">Reference proteome</keyword>
<organism evidence="1 2">
    <name type="scientific">Trifolium medium</name>
    <dbReference type="NCBI Taxonomy" id="97028"/>
    <lineage>
        <taxon>Eukaryota</taxon>
        <taxon>Viridiplantae</taxon>
        <taxon>Streptophyta</taxon>
        <taxon>Embryophyta</taxon>
        <taxon>Tracheophyta</taxon>
        <taxon>Spermatophyta</taxon>
        <taxon>Magnoliopsida</taxon>
        <taxon>eudicotyledons</taxon>
        <taxon>Gunneridae</taxon>
        <taxon>Pentapetalae</taxon>
        <taxon>rosids</taxon>
        <taxon>fabids</taxon>
        <taxon>Fabales</taxon>
        <taxon>Fabaceae</taxon>
        <taxon>Papilionoideae</taxon>
        <taxon>50 kb inversion clade</taxon>
        <taxon>NPAAA clade</taxon>
        <taxon>Hologalegina</taxon>
        <taxon>IRL clade</taxon>
        <taxon>Trifolieae</taxon>
        <taxon>Trifolium</taxon>
    </lineage>
</organism>